<gene>
    <name evidence="7" type="ordered locus">AciX9_1731</name>
</gene>
<dbReference type="EMBL" id="CP002480">
    <property type="protein sequence ID" value="ADW68779.1"/>
    <property type="molecule type" value="Genomic_DNA"/>
</dbReference>
<dbReference type="SUPFAM" id="SSF52833">
    <property type="entry name" value="Thioredoxin-like"/>
    <property type="match status" value="1"/>
</dbReference>
<protein>
    <submittedName>
        <fullName evidence="7">DSBA oxidoreductase</fullName>
    </submittedName>
</protein>
<evidence type="ECO:0000256" key="5">
    <source>
        <dbReference type="ARBA" id="ARBA00023284"/>
    </source>
</evidence>
<evidence type="ECO:0000256" key="1">
    <source>
        <dbReference type="ARBA" id="ARBA00005791"/>
    </source>
</evidence>
<keyword evidence="8" id="KW-1185">Reference proteome</keyword>
<accession>E8WYU3</accession>
<comment type="similarity">
    <text evidence="1">Belongs to the thioredoxin family. DsbA subfamily.</text>
</comment>
<evidence type="ECO:0000313" key="7">
    <source>
        <dbReference type="EMBL" id="ADW68779.1"/>
    </source>
</evidence>
<reference evidence="8" key="1">
    <citation type="submission" date="2011-01" db="EMBL/GenBank/DDBJ databases">
        <title>Complete sequence of chromosome of Acidobacterium sp. MP5ACTX9.</title>
        <authorList>
            <consortium name="US DOE Joint Genome Institute"/>
            <person name="Lucas S."/>
            <person name="Copeland A."/>
            <person name="Lapidus A."/>
            <person name="Cheng J.-F."/>
            <person name="Goodwin L."/>
            <person name="Pitluck S."/>
            <person name="Teshima H."/>
            <person name="Detter J.C."/>
            <person name="Han C."/>
            <person name="Tapia R."/>
            <person name="Land M."/>
            <person name="Hauser L."/>
            <person name="Kyrpides N."/>
            <person name="Ivanova N."/>
            <person name="Ovchinnikova G."/>
            <person name="Pagani I."/>
            <person name="Rawat S.R."/>
            <person name="Mannisto M."/>
            <person name="Haggblom M.M."/>
            <person name="Woyke T."/>
        </authorList>
    </citation>
    <scope>NUCLEOTIDE SEQUENCE [LARGE SCALE GENOMIC DNA]</scope>
    <source>
        <strain evidence="8">MP5ACTX9</strain>
    </source>
</reference>
<dbReference type="AlphaFoldDB" id="E8WYU3"/>
<dbReference type="InterPro" id="IPR013766">
    <property type="entry name" value="Thioredoxin_domain"/>
</dbReference>
<name>E8WYU3_GRATM</name>
<dbReference type="InterPro" id="IPR012336">
    <property type="entry name" value="Thioredoxin-like_fold"/>
</dbReference>
<dbReference type="HOGENOM" id="CLU_067526_0_0_0"/>
<dbReference type="GO" id="GO:0016491">
    <property type="term" value="F:oxidoreductase activity"/>
    <property type="evidence" value="ECO:0007669"/>
    <property type="project" value="UniProtKB-KW"/>
</dbReference>
<proteinExistence type="inferred from homology"/>
<keyword evidence="3" id="KW-0560">Oxidoreductase</keyword>
<dbReference type="Pfam" id="PF13462">
    <property type="entry name" value="Thioredoxin_4"/>
    <property type="match status" value="1"/>
</dbReference>
<keyword evidence="5" id="KW-0676">Redox-active center</keyword>
<dbReference type="PROSITE" id="PS51352">
    <property type="entry name" value="THIOREDOXIN_2"/>
    <property type="match status" value="1"/>
</dbReference>
<dbReference type="InterPro" id="IPR036249">
    <property type="entry name" value="Thioredoxin-like_sf"/>
</dbReference>
<dbReference type="PANTHER" id="PTHR13887">
    <property type="entry name" value="GLUTATHIONE S-TRANSFERASE KAPPA"/>
    <property type="match status" value="1"/>
</dbReference>
<dbReference type="KEGG" id="acm:AciX9_1731"/>
<evidence type="ECO:0000259" key="6">
    <source>
        <dbReference type="PROSITE" id="PS51352"/>
    </source>
</evidence>
<sequence>MLAAGLAFGTMVGAAQQTAPAAGIGAKAPNAVTPPAAGQAPAQAKTPLQLQSLDPSTRADPFPPVNPKYFTATTPTVATVDSYLHALLGWDANRIWRVEAIQKTAAPGVSKVIVYVSDRAANSKVQTAVFFITPDGKHALADTAVNPFGEKPYADISAMLKQRADGPFHGNGAKDLELVEFADLQCPHCKDAQAVMKRLVDDFPKAHIVYQNFPLTEIHPFAFKAAAFGVCAAKKSNDVFFTYAQAVYDTQGALTADTGDQTLKDAAAKAGLDPAATAACAATDATKGEVESSIKLAEDVGVTETPMIAINGRLLPLSIPYETLKSIIIFQAGLDGAGDAAVTAAGHGLIGR</sequence>
<keyword evidence="4" id="KW-1015">Disulfide bond</keyword>
<dbReference type="PANTHER" id="PTHR13887:SF14">
    <property type="entry name" value="DISULFIDE BOND FORMATION PROTEIN D"/>
    <property type="match status" value="1"/>
</dbReference>
<keyword evidence="2" id="KW-0732">Signal</keyword>
<evidence type="ECO:0000256" key="4">
    <source>
        <dbReference type="ARBA" id="ARBA00023157"/>
    </source>
</evidence>
<dbReference type="Gene3D" id="3.40.30.10">
    <property type="entry name" value="Glutaredoxin"/>
    <property type="match status" value="1"/>
</dbReference>
<evidence type="ECO:0000256" key="2">
    <source>
        <dbReference type="ARBA" id="ARBA00022729"/>
    </source>
</evidence>
<feature type="domain" description="Thioredoxin" evidence="6">
    <location>
        <begin position="114"/>
        <end position="277"/>
    </location>
</feature>
<evidence type="ECO:0000313" key="8">
    <source>
        <dbReference type="Proteomes" id="UP000000343"/>
    </source>
</evidence>
<dbReference type="eggNOG" id="COG1651">
    <property type="taxonomic scope" value="Bacteria"/>
</dbReference>
<dbReference type="STRING" id="1198114.AciX9_1731"/>
<dbReference type="Proteomes" id="UP000000343">
    <property type="component" value="Chromosome"/>
</dbReference>
<organism evidence="8">
    <name type="scientific">Granulicella tundricola (strain ATCC BAA-1859 / DSM 23138 / MP5ACTX9)</name>
    <dbReference type="NCBI Taxonomy" id="1198114"/>
    <lineage>
        <taxon>Bacteria</taxon>
        <taxon>Pseudomonadati</taxon>
        <taxon>Acidobacteriota</taxon>
        <taxon>Terriglobia</taxon>
        <taxon>Terriglobales</taxon>
        <taxon>Acidobacteriaceae</taxon>
        <taxon>Granulicella</taxon>
    </lineage>
</organism>
<dbReference type="PaxDb" id="1198114-AciX9_1731"/>
<evidence type="ECO:0000256" key="3">
    <source>
        <dbReference type="ARBA" id="ARBA00023002"/>
    </source>
</evidence>